<organism evidence="5 6">
    <name type="scientific">Imperialibacter roseus</name>
    <dbReference type="NCBI Taxonomy" id="1324217"/>
    <lineage>
        <taxon>Bacteria</taxon>
        <taxon>Pseudomonadati</taxon>
        <taxon>Bacteroidota</taxon>
        <taxon>Cytophagia</taxon>
        <taxon>Cytophagales</taxon>
        <taxon>Flammeovirgaceae</taxon>
        <taxon>Imperialibacter</taxon>
    </lineage>
</organism>
<dbReference type="PROSITE" id="PS50930">
    <property type="entry name" value="HTH_LYTTR"/>
    <property type="match status" value="1"/>
</dbReference>
<proteinExistence type="predicted"/>
<dbReference type="RefSeq" id="WP_317491756.1">
    <property type="nucleotide sequence ID" value="NZ_CP136051.1"/>
</dbReference>
<dbReference type="PANTHER" id="PTHR44591">
    <property type="entry name" value="STRESS RESPONSE REGULATOR PROTEIN 1"/>
    <property type="match status" value="1"/>
</dbReference>
<keyword evidence="6" id="KW-1185">Reference proteome</keyword>
<accession>A0ABZ0IVQ7</accession>
<dbReference type="Gene3D" id="3.40.50.2300">
    <property type="match status" value="1"/>
</dbReference>
<dbReference type="InterPro" id="IPR050595">
    <property type="entry name" value="Bact_response_regulator"/>
</dbReference>
<dbReference type="Proteomes" id="UP001302349">
    <property type="component" value="Chromosome"/>
</dbReference>
<feature type="modified residue" description="4-aspartylphosphate" evidence="2">
    <location>
        <position position="55"/>
    </location>
</feature>
<dbReference type="PROSITE" id="PS50110">
    <property type="entry name" value="RESPONSE_REGULATORY"/>
    <property type="match status" value="1"/>
</dbReference>
<keyword evidence="1 2" id="KW-0597">Phosphoprotein</keyword>
<evidence type="ECO:0000313" key="6">
    <source>
        <dbReference type="Proteomes" id="UP001302349"/>
    </source>
</evidence>
<protein>
    <submittedName>
        <fullName evidence="5">Response regulator</fullName>
    </submittedName>
</protein>
<dbReference type="SUPFAM" id="SSF52172">
    <property type="entry name" value="CheY-like"/>
    <property type="match status" value="1"/>
</dbReference>
<dbReference type="Pfam" id="PF04397">
    <property type="entry name" value="LytTR"/>
    <property type="match status" value="1"/>
</dbReference>
<gene>
    <name evidence="5" type="ORF">RT717_10860</name>
</gene>
<dbReference type="Pfam" id="PF00072">
    <property type="entry name" value="Response_reg"/>
    <property type="match status" value="1"/>
</dbReference>
<dbReference type="InterPro" id="IPR007492">
    <property type="entry name" value="LytTR_DNA-bd_dom"/>
</dbReference>
<feature type="domain" description="Response regulatory" evidence="3">
    <location>
        <begin position="5"/>
        <end position="120"/>
    </location>
</feature>
<feature type="domain" description="HTH LytTR-type" evidence="4">
    <location>
        <begin position="156"/>
        <end position="218"/>
    </location>
</feature>
<evidence type="ECO:0000256" key="1">
    <source>
        <dbReference type="ARBA" id="ARBA00022553"/>
    </source>
</evidence>
<evidence type="ECO:0000259" key="3">
    <source>
        <dbReference type="PROSITE" id="PS50110"/>
    </source>
</evidence>
<dbReference type="CDD" id="cd17534">
    <property type="entry name" value="REC_DC-like"/>
    <property type="match status" value="1"/>
</dbReference>
<dbReference type="InterPro" id="IPR001789">
    <property type="entry name" value="Sig_transdc_resp-reg_receiver"/>
</dbReference>
<evidence type="ECO:0000259" key="4">
    <source>
        <dbReference type="PROSITE" id="PS50930"/>
    </source>
</evidence>
<evidence type="ECO:0000256" key="2">
    <source>
        <dbReference type="PROSITE-ProRule" id="PRU00169"/>
    </source>
</evidence>
<reference evidence="5 6" key="1">
    <citation type="journal article" date="2023" name="Microbiol. Resour. Announc.">
        <title>Complete Genome Sequence of Imperialibacter roseus strain P4T.</title>
        <authorList>
            <person name="Tizabi D.R."/>
            <person name="Bachvaroff T."/>
            <person name="Hill R.T."/>
        </authorList>
    </citation>
    <scope>NUCLEOTIDE SEQUENCE [LARGE SCALE GENOMIC DNA]</scope>
    <source>
        <strain evidence="5 6">P4T</strain>
    </source>
</reference>
<dbReference type="SMART" id="SM00448">
    <property type="entry name" value="REC"/>
    <property type="match status" value="1"/>
</dbReference>
<sequence>MSKIKILIVEDELIIAEDMRELLEGMGYEVPFVAMNLKEGLEALDKYQPDLVMLDIMMGGRPSGIELARHIRSNCDLPFIYCTSHADKATVEEAKATKPNGYLVKPFNADELYSSIEIALVNFAIPVNSNAAPEASRQTEMLVKDGMFVKNGQMFVKVKFDQMLWLEPDGNYTNIVTGASKYVVRSSLKDILDHLPKDAFFRAHRSYVINLEHVQAIDLHQVKIAEHLIPLGKVYRDELIRRLNLMQ</sequence>
<dbReference type="InterPro" id="IPR011006">
    <property type="entry name" value="CheY-like_superfamily"/>
</dbReference>
<dbReference type="Gene3D" id="2.40.50.1020">
    <property type="entry name" value="LytTr DNA-binding domain"/>
    <property type="match status" value="1"/>
</dbReference>
<dbReference type="PANTHER" id="PTHR44591:SF3">
    <property type="entry name" value="RESPONSE REGULATORY DOMAIN-CONTAINING PROTEIN"/>
    <property type="match status" value="1"/>
</dbReference>
<dbReference type="EMBL" id="CP136051">
    <property type="protein sequence ID" value="WOK09135.1"/>
    <property type="molecule type" value="Genomic_DNA"/>
</dbReference>
<dbReference type="SMART" id="SM00850">
    <property type="entry name" value="LytTR"/>
    <property type="match status" value="1"/>
</dbReference>
<evidence type="ECO:0000313" key="5">
    <source>
        <dbReference type="EMBL" id="WOK09135.1"/>
    </source>
</evidence>
<name>A0ABZ0IVQ7_9BACT</name>